<organism evidence="1 2">
    <name type="scientific">Pistacia atlantica</name>
    <dbReference type="NCBI Taxonomy" id="434234"/>
    <lineage>
        <taxon>Eukaryota</taxon>
        <taxon>Viridiplantae</taxon>
        <taxon>Streptophyta</taxon>
        <taxon>Embryophyta</taxon>
        <taxon>Tracheophyta</taxon>
        <taxon>Spermatophyta</taxon>
        <taxon>Magnoliopsida</taxon>
        <taxon>eudicotyledons</taxon>
        <taxon>Gunneridae</taxon>
        <taxon>Pentapetalae</taxon>
        <taxon>rosids</taxon>
        <taxon>malvids</taxon>
        <taxon>Sapindales</taxon>
        <taxon>Anacardiaceae</taxon>
        <taxon>Pistacia</taxon>
    </lineage>
</organism>
<name>A0ACC1A0L8_9ROSI</name>
<reference evidence="2" key="1">
    <citation type="journal article" date="2023" name="G3 (Bethesda)">
        <title>Genome assembly and association tests identify interacting loci associated with vigor, precocity, and sex in interspecific pistachio rootstocks.</title>
        <authorList>
            <person name="Palmer W."/>
            <person name="Jacygrad E."/>
            <person name="Sagayaradj S."/>
            <person name="Cavanaugh K."/>
            <person name="Han R."/>
            <person name="Bertier L."/>
            <person name="Beede B."/>
            <person name="Kafkas S."/>
            <person name="Golino D."/>
            <person name="Preece J."/>
            <person name="Michelmore R."/>
        </authorList>
    </citation>
    <scope>NUCLEOTIDE SEQUENCE [LARGE SCALE GENOMIC DNA]</scope>
</reference>
<accession>A0ACC1A0L8</accession>
<keyword evidence="2" id="KW-1185">Reference proteome</keyword>
<evidence type="ECO:0000313" key="2">
    <source>
        <dbReference type="Proteomes" id="UP001164250"/>
    </source>
</evidence>
<gene>
    <name evidence="1" type="ORF">Patl1_24013</name>
</gene>
<evidence type="ECO:0000313" key="1">
    <source>
        <dbReference type="EMBL" id="KAJ0079971.1"/>
    </source>
</evidence>
<protein>
    <submittedName>
        <fullName evidence="1">Uncharacterized protein</fullName>
    </submittedName>
</protein>
<proteinExistence type="predicted"/>
<dbReference type="EMBL" id="CM047909">
    <property type="protein sequence ID" value="KAJ0079971.1"/>
    <property type="molecule type" value="Genomic_DNA"/>
</dbReference>
<sequence length="142" mass="16154">MRYINHLRRRIRDLEQEAAELSQRLNMLLADVDMNIAENNDLRVFQQEIDQQVQVQDALNLSLQEEIMQLRMLVAQDAQQQAPPQRQPELDAEPKPELKPKPEPELELELEMIQNTGRGSQPSTSGSAGMDENTSPPEARGA</sequence>
<dbReference type="Proteomes" id="UP001164250">
    <property type="component" value="Chromosome 13"/>
</dbReference>
<comment type="caution">
    <text evidence="1">The sequence shown here is derived from an EMBL/GenBank/DDBJ whole genome shotgun (WGS) entry which is preliminary data.</text>
</comment>